<keyword evidence="1" id="KW-0812">Transmembrane</keyword>
<dbReference type="PANTHER" id="PTHR45856:SF24">
    <property type="entry name" value="FUNGAL LIPASE-LIKE DOMAIN-CONTAINING PROTEIN"/>
    <property type="match status" value="1"/>
</dbReference>
<dbReference type="AlphaFoldDB" id="A0A518CMP1"/>
<dbReference type="Gene3D" id="3.40.50.1820">
    <property type="entry name" value="alpha/beta hydrolase"/>
    <property type="match status" value="1"/>
</dbReference>
<keyword evidence="4" id="KW-1185">Reference proteome</keyword>
<evidence type="ECO:0000313" key="4">
    <source>
        <dbReference type="Proteomes" id="UP000317178"/>
    </source>
</evidence>
<evidence type="ECO:0000313" key="3">
    <source>
        <dbReference type="EMBL" id="QDU80491.1"/>
    </source>
</evidence>
<dbReference type="Proteomes" id="UP000317178">
    <property type="component" value="Chromosome"/>
</dbReference>
<evidence type="ECO:0000259" key="2">
    <source>
        <dbReference type="Pfam" id="PF01764"/>
    </source>
</evidence>
<dbReference type="KEGG" id="plon:Pla110_22210"/>
<keyword evidence="1" id="KW-1133">Transmembrane helix</keyword>
<feature type="transmembrane region" description="Helical" evidence="1">
    <location>
        <begin position="12"/>
        <end position="29"/>
    </location>
</feature>
<accession>A0A518CMP1</accession>
<feature type="domain" description="Fungal lipase-type" evidence="2">
    <location>
        <begin position="151"/>
        <end position="278"/>
    </location>
</feature>
<feature type="transmembrane region" description="Helical" evidence="1">
    <location>
        <begin position="36"/>
        <end position="57"/>
    </location>
</feature>
<name>A0A518CMP1_9PLAN</name>
<dbReference type="EMBL" id="CP036281">
    <property type="protein sequence ID" value="QDU80491.1"/>
    <property type="molecule type" value="Genomic_DNA"/>
</dbReference>
<reference evidence="3 4" key="1">
    <citation type="submission" date="2019-02" db="EMBL/GenBank/DDBJ databases">
        <title>Deep-cultivation of Planctomycetes and their phenomic and genomic characterization uncovers novel biology.</title>
        <authorList>
            <person name="Wiegand S."/>
            <person name="Jogler M."/>
            <person name="Boedeker C."/>
            <person name="Pinto D."/>
            <person name="Vollmers J."/>
            <person name="Rivas-Marin E."/>
            <person name="Kohn T."/>
            <person name="Peeters S.H."/>
            <person name="Heuer A."/>
            <person name="Rast P."/>
            <person name="Oberbeckmann S."/>
            <person name="Bunk B."/>
            <person name="Jeske O."/>
            <person name="Meyerdierks A."/>
            <person name="Storesund J.E."/>
            <person name="Kallscheuer N."/>
            <person name="Luecker S."/>
            <person name="Lage O.M."/>
            <person name="Pohl T."/>
            <person name="Merkel B.J."/>
            <person name="Hornburger P."/>
            <person name="Mueller R.-W."/>
            <person name="Bruemmer F."/>
            <person name="Labrenz M."/>
            <person name="Spormann A.M."/>
            <person name="Op den Camp H."/>
            <person name="Overmann J."/>
            <person name="Amann R."/>
            <person name="Jetten M.S.M."/>
            <person name="Mascher T."/>
            <person name="Medema M.H."/>
            <person name="Devos D.P."/>
            <person name="Kaster A.-K."/>
            <person name="Ovreas L."/>
            <person name="Rohde M."/>
            <person name="Galperin M.Y."/>
            <person name="Jogler C."/>
        </authorList>
    </citation>
    <scope>NUCLEOTIDE SEQUENCE [LARGE SCALE GENOMIC DNA]</scope>
    <source>
        <strain evidence="3 4">Pla110</strain>
    </source>
</reference>
<dbReference type="OrthoDB" id="5522031at2"/>
<dbReference type="CDD" id="cd00519">
    <property type="entry name" value="Lipase_3"/>
    <property type="match status" value="1"/>
</dbReference>
<dbReference type="PANTHER" id="PTHR45856">
    <property type="entry name" value="ALPHA/BETA-HYDROLASES SUPERFAMILY PROTEIN"/>
    <property type="match status" value="1"/>
</dbReference>
<evidence type="ECO:0000256" key="1">
    <source>
        <dbReference type="SAM" id="Phobius"/>
    </source>
</evidence>
<proteinExistence type="predicted"/>
<dbReference type="SUPFAM" id="SSF53474">
    <property type="entry name" value="alpha/beta-Hydrolases"/>
    <property type="match status" value="1"/>
</dbReference>
<organism evidence="3 4">
    <name type="scientific">Polystyrenella longa</name>
    <dbReference type="NCBI Taxonomy" id="2528007"/>
    <lineage>
        <taxon>Bacteria</taxon>
        <taxon>Pseudomonadati</taxon>
        <taxon>Planctomycetota</taxon>
        <taxon>Planctomycetia</taxon>
        <taxon>Planctomycetales</taxon>
        <taxon>Planctomycetaceae</taxon>
        <taxon>Polystyrenella</taxon>
    </lineage>
</organism>
<dbReference type="GO" id="GO:0006629">
    <property type="term" value="P:lipid metabolic process"/>
    <property type="evidence" value="ECO:0007669"/>
    <property type="project" value="InterPro"/>
</dbReference>
<dbReference type="Pfam" id="PF01764">
    <property type="entry name" value="Lipase_3"/>
    <property type="match status" value="1"/>
</dbReference>
<protein>
    <submittedName>
        <fullName evidence="3">Lipase (Class 3)</fullName>
    </submittedName>
</protein>
<dbReference type="InterPro" id="IPR002921">
    <property type="entry name" value="Fungal_lipase-type"/>
</dbReference>
<keyword evidence="1" id="KW-0472">Membrane</keyword>
<dbReference type="InterPro" id="IPR051218">
    <property type="entry name" value="Sec_MonoDiacylglyc_Lipase"/>
</dbReference>
<sequence length="392" mass="43338">MKWVTSNLLPLSILAAICLIVFFATFVRVRFVKPNWIMFGIGAVLLAVVVVGVIQIIRNPAGQVETVDEEEHDGPLPEIPKTALERLRLDWNSQNVANWSASETLADISEIAYQPPHEAERSYQALGFTQVMPVVQGSMIGYVITGENVTVVAFRGTDFSEVSDWIANLGRSATDTQHGQVHKGFYFAYQSMKQQVDAILTERDTTKLWVTGHSLGGALALMCAYDLEEIEHRRLNGIITFGQPMVAQQEFADYIDTLLIGRYARFVNRDDIVPKIPSSHVACGSLVWFTDNGVKRSKFKRVLYGAANPNEAPVGDAGGEDEAEIKPLTDAEFEALQAKLKAENAEAERLPEGTPIVTYQAAASSLVDDHSMWLYLDKIRTLLGVNAPEEPQ</sequence>
<dbReference type="InterPro" id="IPR029058">
    <property type="entry name" value="AB_hydrolase_fold"/>
</dbReference>
<gene>
    <name evidence="3" type="ORF">Pla110_22210</name>
</gene>